<protein>
    <submittedName>
        <fullName evidence="2">Uncharacterized protein</fullName>
    </submittedName>
</protein>
<evidence type="ECO:0000256" key="1">
    <source>
        <dbReference type="SAM" id="MobiDB-lite"/>
    </source>
</evidence>
<comment type="caution">
    <text evidence="2">The sequence shown here is derived from an EMBL/GenBank/DDBJ whole genome shotgun (WGS) entry which is preliminary data.</text>
</comment>
<dbReference type="Proteomes" id="UP000005561">
    <property type="component" value="Unassembled WGS sequence"/>
</dbReference>
<gene>
    <name evidence="2" type="ORF">BRYFOR_06111</name>
</gene>
<name>C6LBW6_9FIRM</name>
<evidence type="ECO:0000313" key="3">
    <source>
        <dbReference type="Proteomes" id="UP000005561"/>
    </source>
</evidence>
<feature type="compositionally biased region" description="Basic and acidic residues" evidence="1">
    <location>
        <begin position="10"/>
        <end position="25"/>
    </location>
</feature>
<dbReference type="EMBL" id="ACCL02000004">
    <property type="protein sequence ID" value="EET61919.1"/>
    <property type="molecule type" value="Genomic_DNA"/>
</dbReference>
<keyword evidence="3" id="KW-1185">Reference proteome</keyword>
<accession>C6LBW6</accession>
<feature type="region of interest" description="Disordered" evidence="1">
    <location>
        <begin position="1"/>
        <end position="25"/>
    </location>
</feature>
<evidence type="ECO:0000313" key="2">
    <source>
        <dbReference type="EMBL" id="EET61919.1"/>
    </source>
</evidence>
<reference evidence="2" key="1">
    <citation type="submission" date="2009-07" db="EMBL/GenBank/DDBJ databases">
        <authorList>
            <person name="Weinstock G."/>
            <person name="Sodergren E."/>
            <person name="Clifton S."/>
            <person name="Fulton L."/>
            <person name="Fulton B."/>
            <person name="Courtney L."/>
            <person name="Fronick C."/>
            <person name="Harrison M."/>
            <person name="Strong C."/>
            <person name="Farmer C."/>
            <person name="Delahaunty K."/>
            <person name="Markovic C."/>
            <person name="Hall O."/>
            <person name="Minx P."/>
            <person name="Tomlinson C."/>
            <person name="Mitreva M."/>
            <person name="Nelson J."/>
            <person name="Hou S."/>
            <person name="Wollam A."/>
            <person name="Pepin K.H."/>
            <person name="Johnson M."/>
            <person name="Bhonagiri V."/>
            <person name="Nash W.E."/>
            <person name="Warren W."/>
            <person name="Chinwalla A."/>
            <person name="Mardis E.R."/>
            <person name="Wilson R.K."/>
        </authorList>
    </citation>
    <scope>NUCLEOTIDE SEQUENCE [LARGE SCALE GENOMIC DNA]</scope>
    <source>
        <strain evidence="2">DSM 14469</strain>
    </source>
</reference>
<organism evidence="2 3">
    <name type="scientific">Marvinbryantia formatexigens DSM 14469</name>
    <dbReference type="NCBI Taxonomy" id="478749"/>
    <lineage>
        <taxon>Bacteria</taxon>
        <taxon>Bacillati</taxon>
        <taxon>Bacillota</taxon>
        <taxon>Clostridia</taxon>
        <taxon>Lachnospirales</taxon>
        <taxon>Lachnospiraceae</taxon>
        <taxon>Marvinbryantia</taxon>
    </lineage>
</organism>
<sequence>MQHLQQRVEAAVRKDLTAGGKPGKERDACLLSAYKKVDGTKNFH</sequence>
<dbReference type="AlphaFoldDB" id="C6LBW6"/>
<proteinExistence type="predicted"/>